<dbReference type="PANTHER" id="PTHR44688">
    <property type="entry name" value="DNA-BINDING TRANSCRIPTIONAL ACTIVATOR DEVR_DOSR"/>
    <property type="match status" value="1"/>
</dbReference>
<name>A0A4R6SEY6_LABRH</name>
<dbReference type="InterPro" id="IPR036388">
    <property type="entry name" value="WH-like_DNA-bd_sf"/>
</dbReference>
<dbReference type="GO" id="GO:0006355">
    <property type="term" value="P:regulation of DNA-templated transcription"/>
    <property type="evidence" value="ECO:0007669"/>
    <property type="project" value="InterPro"/>
</dbReference>
<dbReference type="InterPro" id="IPR016032">
    <property type="entry name" value="Sig_transdc_resp-reg_C-effctor"/>
</dbReference>
<evidence type="ECO:0000256" key="1">
    <source>
        <dbReference type="ARBA" id="ARBA00023015"/>
    </source>
</evidence>
<evidence type="ECO:0000259" key="4">
    <source>
        <dbReference type="PROSITE" id="PS50043"/>
    </source>
</evidence>
<dbReference type="PROSITE" id="PS50043">
    <property type="entry name" value="HTH_LUXR_2"/>
    <property type="match status" value="1"/>
</dbReference>
<dbReference type="SMART" id="SM00421">
    <property type="entry name" value="HTH_LUXR"/>
    <property type="match status" value="1"/>
</dbReference>
<dbReference type="PANTHER" id="PTHR44688:SF16">
    <property type="entry name" value="DNA-BINDING TRANSCRIPTIONAL ACTIVATOR DEVR_DOSR"/>
    <property type="match status" value="1"/>
</dbReference>
<organism evidence="5 6">
    <name type="scientific">Labedaea rhizosphaerae</name>
    <dbReference type="NCBI Taxonomy" id="598644"/>
    <lineage>
        <taxon>Bacteria</taxon>
        <taxon>Bacillati</taxon>
        <taxon>Actinomycetota</taxon>
        <taxon>Actinomycetes</taxon>
        <taxon>Pseudonocardiales</taxon>
        <taxon>Pseudonocardiaceae</taxon>
        <taxon>Labedaea</taxon>
    </lineage>
</organism>
<keyword evidence="1" id="KW-0805">Transcription regulation</keyword>
<evidence type="ECO:0000313" key="6">
    <source>
        <dbReference type="Proteomes" id="UP000295444"/>
    </source>
</evidence>
<dbReference type="GO" id="GO:0003677">
    <property type="term" value="F:DNA binding"/>
    <property type="evidence" value="ECO:0007669"/>
    <property type="project" value="UniProtKB-KW"/>
</dbReference>
<keyword evidence="6" id="KW-1185">Reference proteome</keyword>
<dbReference type="CDD" id="cd06170">
    <property type="entry name" value="LuxR_C_like"/>
    <property type="match status" value="1"/>
</dbReference>
<gene>
    <name evidence="5" type="ORF">EV186_102383</name>
</gene>
<dbReference type="Gene3D" id="1.10.10.10">
    <property type="entry name" value="Winged helix-like DNA-binding domain superfamily/Winged helix DNA-binding domain"/>
    <property type="match status" value="1"/>
</dbReference>
<keyword evidence="2" id="KW-0238">DNA-binding</keyword>
<evidence type="ECO:0000256" key="3">
    <source>
        <dbReference type="ARBA" id="ARBA00023163"/>
    </source>
</evidence>
<dbReference type="RefSeq" id="WP_133849226.1">
    <property type="nucleotide sequence ID" value="NZ_SNXZ01000002.1"/>
</dbReference>
<evidence type="ECO:0000256" key="2">
    <source>
        <dbReference type="ARBA" id="ARBA00023125"/>
    </source>
</evidence>
<dbReference type="SUPFAM" id="SSF46894">
    <property type="entry name" value="C-terminal effector domain of the bipartite response regulators"/>
    <property type="match status" value="1"/>
</dbReference>
<comment type="caution">
    <text evidence="5">The sequence shown here is derived from an EMBL/GenBank/DDBJ whole genome shotgun (WGS) entry which is preliminary data.</text>
</comment>
<feature type="domain" description="HTH luxR-type" evidence="4">
    <location>
        <begin position="185"/>
        <end position="250"/>
    </location>
</feature>
<accession>A0A4R6SEY6</accession>
<reference evidence="5 6" key="1">
    <citation type="submission" date="2019-03" db="EMBL/GenBank/DDBJ databases">
        <title>Genomic Encyclopedia of Type Strains, Phase IV (KMG-IV): sequencing the most valuable type-strain genomes for metagenomic binning, comparative biology and taxonomic classification.</title>
        <authorList>
            <person name="Goeker M."/>
        </authorList>
    </citation>
    <scope>NUCLEOTIDE SEQUENCE [LARGE SCALE GENOMIC DNA]</scope>
    <source>
        <strain evidence="5 6">DSM 45361</strain>
    </source>
</reference>
<proteinExistence type="predicted"/>
<dbReference type="Pfam" id="PF00196">
    <property type="entry name" value="GerE"/>
    <property type="match status" value="1"/>
</dbReference>
<dbReference type="Proteomes" id="UP000295444">
    <property type="component" value="Unassembled WGS sequence"/>
</dbReference>
<evidence type="ECO:0000313" key="5">
    <source>
        <dbReference type="EMBL" id="TDQ00522.1"/>
    </source>
</evidence>
<dbReference type="InterPro" id="IPR000792">
    <property type="entry name" value="Tscrpt_reg_LuxR_C"/>
</dbReference>
<sequence>MNEAELLRCGLLAGAAIVAGEPYEMALTDGLRRTVSADVATITVWHRGRAGLPEITVSGQETPPADELHTWTTEFRGHPYFANLVTTGDLSPYRTSDFLPFHRFRDTTVYRQLLAQYGLRHQLAATLVFSDRELVFMGLLRTLRDFSDREVAAIAAVRKTLSAALAYDAQVRAIQARIRRESPAERTRALTLTERETQVLQLVAAGYTNDQTAMRLGIGARTVRKHLESIFGKAHVSSRAAAVAWWLHRQ</sequence>
<dbReference type="EMBL" id="SNXZ01000002">
    <property type="protein sequence ID" value="TDQ00522.1"/>
    <property type="molecule type" value="Genomic_DNA"/>
</dbReference>
<keyword evidence="3" id="KW-0804">Transcription</keyword>
<protein>
    <submittedName>
        <fullName evidence="5">Regulatory LuxR family protein</fullName>
    </submittedName>
</protein>
<dbReference type="PRINTS" id="PR00038">
    <property type="entry name" value="HTHLUXR"/>
</dbReference>
<dbReference type="AlphaFoldDB" id="A0A4R6SEY6"/>
<dbReference type="OrthoDB" id="3178272at2"/>